<dbReference type="Proteomes" id="UP001556692">
    <property type="component" value="Unassembled WGS sequence"/>
</dbReference>
<dbReference type="Pfam" id="PF03737">
    <property type="entry name" value="RraA-like"/>
    <property type="match status" value="1"/>
</dbReference>
<reference evidence="5 6" key="1">
    <citation type="submission" date="2024-05" db="EMBL/GenBank/DDBJ databases">
        <authorList>
            <person name="Jiang F."/>
        </authorList>
    </citation>
    <scope>NUCLEOTIDE SEQUENCE [LARGE SCALE GENOMIC DNA]</scope>
    <source>
        <strain evidence="5 6">LZ166</strain>
    </source>
</reference>
<gene>
    <name evidence="5" type="ORF">ABGN05_28415</name>
</gene>
<accession>A0ABV3SRY4</accession>
<dbReference type="InterPro" id="IPR005493">
    <property type="entry name" value="RraA/RraA-like"/>
</dbReference>
<dbReference type="PANTHER" id="PTHR33254:SF4">
    <property type="entry name" value="4-HYDROXY-4-METHYL-2-OXOGLUTARATE ALDOLASE 3-RELATED"/>
    <property type="match status" value="1"/>
</dbReference>
<sequence length="221" mass="23790">MTPSHPHQKLIDAFSEFSTSTISDACDRLGIAAGCLGISAVSKCRRMVGTAYTVRYVPVGETKGTVGDYIDEVRPGDVVVLDNQGRTDCTVWGDILTVYSRTRNIAGTLIEGVCRDLDGIDEHDYPLFARGVFMMTGKDRVMVDGTQVTVSVGNRQVRPDDMIVGDASGVVVVPKERAQEVLEIARTIEAAESAIMDAVRGGASIAEARRAHGYHTLQTKG</sequence>
<comment type="caution">
    <text evidence="5">The sequence shown here is derived from an EMBL/GenBank/DDBJ whole genome shotgun (WGS) entry which is preliminary data.</text>
</comment>
<organism evidence="5 6">
    <name type="scientific">Aquibium pacificus</name>
    <dbReference type="NCBI Taxonomy" id="3153579"/>
    <lineage>
        <taxon>Bacteria</taxon>
        <taxon>Pseudomonadati</taxon>
        <taxon>Pseudomonadota</taxon>
        <taxon>Alphaproteobacteria</taxon>
        <taxon>Hyphomicrobiales</taxon>
        <taxon>Phyllobacteriaceae</taxon>
        <taxon>Aquibium</taxon>
    </lineage>
</organism>
<protein>
    <recommendedName>
        <fullName evidence="2">Putative 4-hydroxy-4-methyl-2-oxoglutarate aldolase</fullName>
    </recommendedName>
    <alternativeName>
        <fullName evidence="3">Regulator of ribonuclease activity homolog</fullName>
    </alternativeName>
    <alternativeName>
        <fullName evidence="4">RraA-like protein</fullName>
    </alternativeName>
</protein>
<dbReference type="InterPro" id="IPR036704">
    <property type="entry name" value="RraA/RraA-like_sf"/>
</dbReference>
<evidence type="ECO:0000256" key="4">
    <source>
        <dbReference type="ARBA" id="ARBA00030169"/>
    </source>
</evidence>
<evidence type="ECO:0000256" key="2">
    <source>
        <dbReference type="ARBA" id="ARBA00016549"/>
    </source>
</evidence>
<comment type="cofactor">
    <cofactor evidence="1">
        <name>a divalent metal cation</name>
        <dbReference type="ChEBI" id="CHEBI:60240"/>
    </cofactor>
</comment>
<dbReference type="PANTHER" id="PTHR33254">
    <property type="entry name" value="4-HYDROXY-4-METHYL-2-OXOGLUTARATE ALDOLASE 3-RELATED"/>
    <property type="match status" value="1"/>
</dbReference>
<evidence type="ECO:0000256" key="3">
    <source>
        <dbReference type="ARBA" id="ARBA00029596"/>
    </source>
</evidence>
<dbReference type="SUPFAM" id="SSF89562">
    <property type="entry name" value="RraA-like"/>
    <property type="match status" value="1"/>
</dbReference>
<dbReference type="Gene3D" id="3.50.30.40">
    <property type="entry name" value="Ribonuclease E inhibitor RraA/RraA-like"/>
    <property type="match status" value="1"/>
</dbReference>
<evidence type="ECO:0000313" key="5">
    <source>
        <dbReference type="EMBL" id="MEX0409572.1"/>
    </source>
</evidence>
<dbReference type="RefSeq" id="WP_367957437.1">
    <property type="nucleotide sequence ID" value="NZ_JBDPGJ010000010.1"/>
</dbReference>
<dbReference type="CDD" id="cd16841">
    <property type="entry name" value="RraA_family"/>
    <property type="match status" value="1"/>
</dbReference>
<evidence type="ECO:0000313" key="6">
    <source>
        <dbReference type="Proteomes" id="UP001556692"/>
    </source>
</evidence>
<dbReference type="EMBL" id="JBDPGJ010000010">
    <property type="protein sequence ID" value="MEX0409572.1"/>
    <property type="molecule type" value="Genomic_DNA"/>
</dbReference>
<keyword evidence="6" id="KW-1185">Reference proteome</keyword>
<proteinExistence type="predicted"/>
<evidence type="ECO:0000256" key="1">
    <source>
        <dbReference type="ARBA" id="ARBA00001968"/>
    </source>
</evidence>
<name>A0ABV3SRY4_9HYPH</name>